<name>A0A1S8LDP9_9CLOT</name>
<accession>A0A1S8LDP9</accession>
<evidence type="ECO:0000313" key="2">
    <source>
        <dbReference type="Proteomes" id="UP000190951"/>
    </source>
</evidence>
<protein>
    <submittedName>
        <fullName evidence="1">Uncharacterized protein</fullName>
    </submittedName>
</protein>
<dbReference type="Gene3D" id="3.40.50.300">
    <property type="entry name" value="P-loop containing nucleotide triphosphate hydrolases"/>
    <property type="match status" value="1"/>
</dbReference>
<dbReference type="Proteomes" id="UP000190951">
    <property type="component" value="Chromosome"/>
</dbReference>
<dbReference type="SUPFAM" id="SSF52172">
    <property type="entry name" value="CheY-like"/>
    <property type="match status" value="1"/>
</dbReference>
<dbReference type="STRING" id="84029.CROST_11130"/>
<dbReference type="InterPro" id="IPR011006">
    <property type="entry name" value="CheY-like_superfamily"/>
</dbReference>
<dbReference type="InterPro" id="IPR027417">
    <property type="entry name" value="P-loop_NTPase"/>
</dbReference>
<reference evidence="1 2" key="1">
    <citation type="submission" date="2022-04" db="EMBL/GenBank/DDBJ databases">
        <title>Genome sequence of C. roseum typestrain.</title>
        <authorList>
            <person name="Poehlein A."/>
            <person name="Schoch T."/>
            <person name="Duerre P."/>
            <person name="Daniel R."/>
        </authorList>
    </citation>
    <scope>NUCLEOTIDE SEQUENCE [LARGE SCALE GENOMIC DNA]</scope>
    <source>
        <strain evidence="1 2">DSM 7320</strain>
    </source>
</reference>
<dbReference type="SUPFAM" id="SSF52540">
    <property type="entry name" value="P-loop containing nucleoside triphosphate hydrolases"/>
    <property type="match status" value="1"/>
</dbReference>
<proteinExistence type="predicted"/>
<dbReference type="EMBL" id="CP096983">
    <property type="protein sequence ID" value="URZ10929.1"/>
    <property type="molecule type" value="Genomic_DNA"/>
</dbReference>
<evidence type="ECO:0000313" key="1">
    <source>
        <dbReference type="EMBL" id="URZ10929.1"/>
    </source>
</evidence>
<organism evidence="1 2">
    <name type="scientific">Clostridium felsineum</name>
    <dbReference type="NCBI Taxonomy" id="36839"/>
    <lineage>
        <taxon>Bacteria</taxon>
        <taxon>Bacillati</taxon>
        <taxon>Bacillota</taxon>
        <taxon>Clostridia</taxon>
        <taxon>Eubacteriales</taxon>
        <taxon>Clostridiaceae</taxon>
        <taxon>Clostridium</taxon>
    </lineage>
</organism>
<dbReference type="RefSeq" id="WP_077836178.1">
    <property type="nucleotide sequence ID" value="NZ_CP096983.1"/>
</dbReference>
<keyword evidence="2" id="KW-1185">Reference proteome</keyword>
<gene>
    <name evidence="1" type="ORF">CROST_016450</name>
</gene>
<dbReference type="AlphaFoldDB" id="A0A1S8LDP9"/>
<sequence>MKIGIATGMFELDEKLRKLMEMNKDMTVTIVNYREFFDKKDFDVTVISDRLLGDMNIEQLFFLLKSKNTRIVYLTNEDDVQGVKKCFGYSINDILFDPVKPEDIIKLILDPNSFADISDIYLKYSNMQLEAGETGTPIKIIKEGGGKPKVVEKVVEKVIEKPVTVEKTVYKTKILKKKILTFYSCDNALLTADLITQLSVLLSKRVQQKVLVLDFNTLFPVMDNFLGVTKEVNIESKYDVEKSTSLTLMYNAIERNNLNESNFTKFVKKTKYKNLDLATGNYNLMLFEKTPNDYFSKIVNTASKIYDTIFINTNPDISLGSTFIPIKMATDNLFIIQPNYTNIRNTLFIADNFKNVIAKNKLNFVVYDVSPKSLDSEIIEELFRDYKLIGYIPQDDRKEEALNKQKPFIDSIALKKSDIKAYMSLLEKLDYIPKVTLLDKLRGGVR</sequence>
<dbReference type="KEGG" id="crw:CROST_016450"/>